<evidence type="ECO:0000313" key="2">
    <source>
        <dbReference type="EMBL" id="GAA4927046.1"/>
    </source>
</evidence>
<sequence length="49" mass="5202">MVRGGVRVDVPVLLVSDMTGWIGPWMWGAAGMLVGAAAAAAVIRHRDRQ</sequence>
<gene>
    <name evidence="2" type="ORF">GCM10023224_02400</name>
</gene>
<dbReference type="EMBL" id="BAABIK010000001">
    <property type="protein sequence ID" value="GAA4927046.1"/>
    <property type="molecule type" value="Genomic_DNA"/>
</dbReference>
<evidence type="ECO:0000313" key="3">
    <source>
        <dbReference type="Proteomes" id="UP001499993"/>
    </source>
</evidence>
<dbReference type="Proteomes" id="UP001499993">
    <property type="component" value="Unassembled WGS sequence"/>
</dbReference>
<proteinExistence type="predicted"/>
<keyword evidence="1" id="KW-1133">Transmembrane helix</keyword>
<reference evidence="3" key="1">
    <citation type="journal article" date="2019" name="Int. J. Syst. Evol. Microbiol.">
        <title>The Global Catalogue of Microorganisms (GCM) 10K type strain sequencing project: providing services to taxonomists for standard genome sequencing and annotation.</title>
        <authorList>
            <consortium name="The Broad Institute Genomics Platform"/>
            <consortium name="The Broad Institute Genome Sequencing Center for Infectious Disease"/>
            <person name="Wu L."/>
            <person name="Ma J."/>
        </authorList>
    </citation>
    <scope>NUCLEOTIDE SEQUENCE [LARGE SCALE GENOMIC DNA]</scope>
    <source>
        <strain evidence="3">JCM 18123</strain>
    </source>
</reference>
<keyword evidence="1" id="KW-0812">Transmembrane</keyword>
<feature type="transmembrane region" description="Helical" evidence="1">
    <location>
        <begin position="25"/>
        <end position="43"/>
    </location>
</feature>
<comment type="caution">
    <text evidence="2">The sequence shown here is derived from an EMBL/GenBank/DDBJ whole genome shotgun (WGS) entry which is preliminary data.</text>
</comment>
<organism evidence="2 3">
    <name type="scientific">Streptomonospora halophila</name>
    <dbReference type="NCBI Taxonomy" id="427369"/>
    <lineage>
        <taxon>Bacteria</taxon>
        <taxon>Bacillati</taxon>
        <taxon>Actinomycetota</taxon>
        <taxon>Actinomycetes</taxon>
        <taxon>Streptosporangiales</taxon>
        <taxon>Nocardiopsidaceae</taxon>
        <taxon>Streptomonospora</taxon>
    </lineage>
</organism>
<keyword evidence="1" id="KW-0472">Membrane</keyword>
<name>A0ABP9G6T7_9ACTN</name>
<protein>
    <submittedName>
        <fullName evidence="2">Uncharacterized protein</fullName>
    </submittedName>
</protein>
<keyword evidence="3" id="KW-1185">Reference proteome</keyword>
<accession>A0ABP9G6T7</accession>
<evidence type="ECO:0000256" key="1">
    <source>
        <dbReference type="SAM" id="Phobius"/>
    </source>
</evidence>